<evidence type="ECO:0000256" key="1">
    <source>
        <dbReference type="ARBA" id="ARBA00009497"/>
    </source>
</evidence>
<dbReference type="EMBL" id="JACXAE010000046">
    <property type="protein sequence ID" value="MBD2772818.1"/>
    <property type="molecule type" value="Genomic_DNA"/>
</dbReference>
<dbReference type="GO" id="GO:0016722">
    <property type="term" value="F:oxidoreductase activity, acting on metal ions"/>
    <property type="evidence" value="ECO:0007669"/>
    <property type="project" value="InterPro"/>
</dbReference>
<name>A0A8J7BXF5_9CYAN</name>
<dbReference type="AlphaFoldDB" id="A0A8J7BXF5"/>
<evidence type="ECO:0000259" key="2">
    <source>
        <dbReference type="Pfam" id="PF00210"/>
    </source>
</evidence>
<dbReference type="GO" id="GO:0008199">
    <property type="term" value="F:ferric iron binding"/>
    <property type="evidence" value="ECO:0007669"/>
    <property type="project" value="InterPro"/>
</dbReference>
<keyword evidence="4" id="KW-1185">Reference proteome</keyword>
<dbReference type="InterPro" id="IPR008331">
    <property type="entry name" value="Ferritin_DPS_dom"/>
</dbReference>
<dbReference type="CDD" id="cd01043">
    <property type="entry name" value="DPS"/>
    <property type="match status" value="1"/>
</dbReference>
<feature type="domain" description="Ferritin/DPS" evidence="2">
    <location>
        <begin position="34"/>
        <end position="171"/>
    </location>
</feature>
<accession>A0A8J7BXF5</accession>
<dbReference type="PANTHER" id="PTHR42932:SF1">
    <property type="entry name" value="GENERAL STRESS PROTEIN 20U"/>
    <property type="match status" value="1"/>
</dbReference>
<comment type="caution">
    <text evidence="3">The sequence shown here is derived from an EMBL/GenBank/DDBJ whole genome shotgun (WGS) entry which is preliminary data.</text>
</comment>
<protein>
    <submittedName>
        <fullName evidence="3">DNA starvation/stationary phase protection protein</fullName>
    </submittedName>
</protein>
<dbReference type="InterPro" id="IPR002177">
    <property type="entry name" value="DPS_DNA-bd"/>
</dbReference>
<dbReference type="Pfam" id="PF00210">
    <property type="entry name" value="Ferritin"/>
    <property type="match status" value="1"/>
</dbReference>
<proteinExistence type="inferred from homology"/>
<dbReference type="PIRSF" id="PIRSF005900">
    <property type="entry name" value="Dps"/>
    <property type="match status" value="1"/>
</dbReference>
<dbReference type="InterPro" id="IPR012347">
    <property type="entry name" value="Ferritin-like"/>
</dbReference>
<dbReference type="Proteomes" id="UP000629098">
    <property type="component" value="Unassembled WGS sequence"/>
</dbReference>
<reference evidence="3" key="1">
    <citation type="submission" date="2020-09" db="EMBL/GenBank/DDBJ databases">
        <title>Iningainema tapete sp. nov. (Scytonemataceae, Cyanobacteria) from greenhouses in central Florida (USA) produces two types of nodularin with biosynthetic potential for microcystin-LR and anabaenopeptins.</title>
        <authorList>
            <person name="Berthold D.E."/>
            <person name="Lefler F.W."/>
            <person name="Huang I.-S."/>
            <person name="Abdulla H."/>
            <person name="Zimba P.V."/>
            <person name="Laughinghouse H.D. IV."/>
        </authorList>
    </citation>
    <scope>NUCLEOTIDE SEQUENCE</scope>
    <source>
        <strain evidence="3">BLCCT55</strain>
    </source>
</reference>
<organism evidence="3 4">
    <name type="scientific">Iningainema tapete BLCC-T55</name>
    <dbReference type="NCBI Taxonomy" id="2748662"/>
    <lineage>
        <taxon>Bacteria</taxon>
        <taxon>Bacillati</taxon>
        <taxon>Cyanobacteriota</taxon>
        <taxon>Cyanophyceae</taxon>
        <taxon>Nostocales</taxon>
        <taxon>Scytonemataceae</taxon>
        <taxon>Iningainema tapete</taxon>
    </lineage>
</organism>
<dbReference type="Gene3D" id="1.20.1260.10">
    <property type="match status" value="1"/>
</dbReference>
<dbReference type="PROSITE" id="PS00819">
    <property type="entry name" value="DPS_2"/>
    <property type="match status" value="1"/>
</dbReference>
<sequence>MSETQTLLRNFGQVYDNPILLDKTVTEPVCEGFNIALASFQALYIQYQKHHFVVEGAEFYQLHEFFSDSYEQVQEHIHEIGERLDGLGGVPVATFSKLAELCAIEQEPDGVFSNRQMVENDLKAEQAMINLIRRQAAQAESLGDRATRYLYEQILLKTEERAYHLSHFLAHDSLTLGFVQPARN</sequence>
<comment type="similarity">
    <text evidence="1">Belongs to the Dps family.</text>
</comment>
<dbReference type="RefSeq" id="WP_190827880.1">
    <property type="nucleotide sequence ID" value="NZ_CAWPPI010000046.1"/>
</dbReference>
<evidence type="ECO:0000313" key="4">
    <source>
        <dbReference type="Proteomes" id="UP000629098"/>
    </source>
</evidence>
<dbReference type="PANTHER" id="PTHR42932">
    <property type="entry name" value="GENERAL STRESS PROTEIN 20U"/>
    <property type="match status" value="1"/>
</dbReference>
<dbReference type="InterPro" id="IPR023188">
    <property type="entry name" value="DPS_DNA-bd_CS"/>
</dbReference>
<gene>
    <name evidence="3" type="ORF">ICL16_12230</name>
</gene>
<dbReference type="InterPro" id="IPR009078">
    <property type="entry name" value="Ferritin-like_SF"/>
</dbReference>
<evidence type="ECO:0000313" key="3">
    <source>
        <dbReference type="EMBL" id="MBD2772818.1"/>
    </source>
</evidence>
<dbReference type="SUPFAM" id="SSF47240">
    <property type="entry name" value="Ferritin-like"/>
    <property type="match status" value="1"/>
</dbReference>